<protein>
    <submittedName>
        <fullName evidence="2">Uncharacterized protein</fullName>
    </submittedName>
</protein>
<feature type="non-terminal residue" evidence="2">
    <location>
        <position position="441"/>
    </location>
</feature>
<keyword evidence="3" id="KW-1185">Reference proteome</keyword>
<sequence>MPQAAPAASFHMPPPAIPYLGSHLQVPPGYTSNHLVYPQHRAKILNQVSEYSRHVTVCFALHSLKPEGKSGTVLVGNLERNRHISPSVNRLELFNIATDIIRPLWEIWVPGYRFPVHEMGLYKSPRLLLYDPRDPTSSDLEEPVINHYYWSIKGRNQTAVFTPSKRITILLVITNELHEELQDWREKTLEKFTMNTPSGDGGNIADEDHNLDIQVPDVLGPLSDEACDRILGLVPSKRNNNTGKRLRTMSMPPSNSSSGTKQYPLHTSIGTGSDQPGASKLSDVLAAQDKLRSQAKSLRKQVTIKVQLFPIPAVDFNTLLDRVQFAVDLADMTNCFIVELFVDASSHIGSVGSLKTAHNASFKPSLPESDTIQQLNSSNIIAKRLFIHQRLNESEPQDLTQPPRVKRVRMKAADELPRMLDEANCLFWGVALMRLVYDFVD</sequence>
<evidence type="ECO:0000256" key="1">
    <source>
        <dbReference type="SAM" id="MobiDB-lite"/>
    </source>
</evidence>
<dbReference type="EMBL" id="SGPJ01001260">
    <property type="protein sequence ID" value="THG92451.1"/>
    <property type="molecule type" value="Genomic_DNA"/>
</dbReference>
<proteinExistence type="predicted"/>
<gene>
    <name evidence="2" type="ORF">EW026_g8460</name>
</gene>
<organism evidence="2 3">
    <name type="scientific">Hermanssonia centrifuga</name>
    <dbReference type="NCBI Taxonomy" id="98765"/>
    <lineage>
        <taxon>Eukaryota</taxon>
        <taxon>Fungi</taxon>
        <taxon>Dikarya</taxon>
        <taxon>Basidiomycota</taxon>
        <taxon>Agaricomycotina</taxon>
        <taxon>Agaricomycetes</taxon>
        <taxon>Polyporales</taxon>
        <taxon>Meruliaceae</taxon>
        <taxon>Hermanssonia</taxon>
    </lineage>
</organism>
<comment type="caution">
    <text evidence="2">The sequence shown here is derived from an EMBL/GenBank/DDBJ whole genome shotgun (WGS) entry which is preliminary data.</text>
</comment>
<evidence type="ECO:0000313" key="2">
    <source>
        <dbReference type="EMBL" id="THG92451.1"/>
    </source>
</evidence>
<evidence type="ECO:0000313" key="3">
    <source>
        <dbReference type="Proteomes" id="UP000309038"/>
    </source>
</evidence>
<accession>A0A4S4K440</accession>
<name>A0A4S4K440_9APHY</name>
<dbReference type="Proteomes" id="UP000309038">
    <property type="component" value="Unassembled WGS sequence"/>
</dbReference>
<reference evidence="2 3" key="1">
    <citation type="submission" date="2019-02" db="EMBL/GenBank/DDBJ databases">
        <title>Genome sequencing of the rare red list fungi Phlebia centrifuga.</title>
        <authorList>
            <person name="Buettner E."/>
            <person name="Kellner H."/>
        </authorList>
    </citation>
    <scope>NUCLEOTIDE SEQUENCE [LARGE SCALE GENOMIC DNA]</scope>
    <source>
        <strain evidence="2 3">DSM 108282</strain>
    </source>
</reference>
<feature type="region of interest" description="Disordered" evidence="1">
    <location>
        <begin position="236"/>
        <end position="277"/>
    </location>
</feature>
<dbReference type="AlphaFoldDB" id="A0A4S4K440"/>
<feature type="compositionally biased region" description="Polar residues" evidence="1">
    <location>
        <begin position="251"/>
        <end position="261"/>
    </location>
</feature>